<dbReference type="AlphaFoldDB" id="A0A1C5AMT3"/>
<dbReference type="InterPro" id="IPR029063">
    <property type="entry name" value="SAM-dependent_MTases_sf"/>
</dbReference>
<dbReference type="CDD" id="cd02440">
    <property type="entry name" value="AdoMet_MTases"/>
    <property type="match status" value="1"/>
</dbReference>
<evidence type="ECO:0000313" key="4">
    <source>
        <dbReference type="Proteomes" id="UP000198797"/>
    </source>
</evidence>
<reference evidence="4" key="1">
    <citation type="submission" date="2016-06" db="EMBL/GenBank/DDBJ databases">
        <authorList>
            <person name="Varghese N."/>
            <person name="Submissions Spin"/>
        </authorList>
    </citation>
    <scope>NUCLEOTIDE SEQUENCE [LARGE SCALE GENOMIC DNA]</scope>
    <source>
        <strain evidence="4">DSM 44100</strain>
    </source>
</reference>
<protein>
    <submittedName>
        <fullName evidence="3">Ubiquinone/menaquinone biosynthesis C-methylase UbiE</fullName>
    </submittedName>
</protein>
<evidence type="ECO:0000259" key="2">
    <source>
        <dbReference type="Pfam" id="PF13649"/>
    </source>
</evidence>
<proteinExistence type="predicted"/>
<keyword evidence="1" id="KW-0808">Transferase</keyword>
<dbReference type="PANTHER" id="PTHR43861">
    <property type="entry name" value="TRANS-ACONITATE 2-METHYLTRANSFERASE-RELATED"/>
    <property type="match status" value="1"/>
</dbReference>
<dbReference type="RefSeq" id="WP_091252305.1">
    <property type="nucleotide sequence ID" value="NZ_FMCU01000020.1"/>
</dbReference>
<keyword evidence="3" id="KW-0489">Methyltransferase</keyword>
<organism evidence="3 4">
    <name type="scientific">Micromonospora matsumotoense</name>
    <dbReference type="NCBI Taxonomy" id="121616"/>
    <lineage>
        <taxon>Bacteria</taxon>
        <taxon>Bacillati</taxon>
        <taxon>Actinomycetota</taxon>
        <taxon>Actinomycetes</taxon>
        <taxon>Micromonosporales</taxon>
        <taxon>Micromonosporaceae</taxon>
        <taxon>Micromonospora</taxon>
    </lineage>
</organism>
<accession>A0A1C5AMT3</accession>
<dbReference type="GO" id="GO:0008168">
    <property type="term" value="F:methyltransferase activity"/>
    <property type="evidence" value="ECO:0007669"/>
    <property type="project" value="UniProtKB-KW"/>
</dbReference>
<dbReference type="Gene3D" id="3.40.50.150">
    <property type="entry name" value="Vaccinia Virus protein VP39"/>
    <property type="match status" value="1"/>
</dbReference>
<gene>
    <name evidence="3" type="ORF">GA0070216_12013</name>
</gene>
<keyword evidence="3" id="KW-0830">Ubiquinone</keyword>
<evidence type="ECO:0000313" key="3">
    <source>
        <dbReference type="EMBL" id="SCF46538.1"/>
    </source>
</evidence>
<dbReference type="SUPFAM" id="SSF53335">
    <property type="entry name" value="S-adenosyl-L-methionine-dependent methyltransferases"/>
    <property type="match status" value="1"/>
</dbReference>
<evidence type="ECO:0000256" key="1">
    <source>
        <dbReference type="ARBA" id="ARBA00022679"/>
    </source>
</evidence>
<name>A0A1C5AMT3_9ACTN</name>
<dbReference type="EMBL" id="FMCU01000020">
    <property type="protein sequence ID" value="SCF46538.1"/>
    <property type="molecule type" value="Genomic_DNA"/>
</dbReference>
<dbReference type="Pfam" id="PF13649">
    <property type="entry name" value="Methyltransf_25"/>
    <property type="match status" value="1"/>
</dbReference>
<keyword evidence="4" id="KW-1185">Reference proteome</keyword>
<dbReference type="STRING" id="121616.GA0070216_12013"/>
<dbReference type="GO" id="GO:0032259">
    <property type="term" value="P:methylation"/>
    <property type="evidence" value="ECO:0007669"/>
    <property type="project" value="UniProtKB-KW"/>
</dbReference>
<feature type="domain" description="Methyltransferase" evidence="2">
    <location>
        <begin position="54"/>
        <end position="150"/>
    </location>
</feature>
<sequence>MSSTDQFADTITYRSDWYREYRHLRGVDEVKKRLERDALFHALAERGQLTGRMLDVGTATGRYPMLFARAGWRSVGLDVADAAVAMAREELRRSDITDRVELVCGDIRTVTFPEQSFDLATFMMGTFAHIPDADRIDALATVHGLLAPGGCVVISNWNTSWPDGRMLSLYGSADREWLLRATPAPEETAAMLTAAGFGTVDVQHFCPFTDVQIDHWIGSHEDSPDRIQAYMLNNNISPPGQMYLVAGAKDAAGTGQ</sequence>
<dbReference type="OrthoDB" id="9797252at2"/>
<dbReference type="Proteomes" id="UP000198797">
    <property type="component" value="Unassembled WGS sequence"/>
</dbReference>
<dbReference type="InterPro" id="IPR041698">
    <property type="entry name" value="Methyltransf_25"/>
</dbReference>